<dbReference type="PANTHER" id="PTHR43737:SF1">
    <property type="entry name" value="DUF1501 DOMAIN-CONTAINING PROTEIN"/>
    <property type="match status" value="1"/>
</dbReference>
<proteinExistence type="predicted"/>
<accession>A0A809RG84</accession>
<name>A0A809RG84_9BACT</name>
<dbReference type="Proteomes" id="UP000662873">
    <property type="component" value="Chromosome"/>
</dbReference>
<dbReference type="AlphaFoldDB" id="A0A809RG84"/>
<evidence type="ECO:0000313" key="2">
    <source>
        <dbReference type="Proteomes" id="UP000662873"/>
    </source>
</evidence>
<evidence type="ECO:0000313" key="1">
    <source>
        <dbReference type="EMBL" id="BBO23475.1"/>
    </source>
</evidence>
<dbReference type="Pfam" id="PF07394">
    <property type="entry name" value="DUF1501"/>
    <property type="match status" value="1"/>
</dbReference>
<dbReference type="EMBL" id="AP021858">
    <property type="protein sequence ID" value="BBO23475.1"/>
    <property type="molecule type" value="Genomic_DNA"/>
</dbReference>
<dbReference type="KEGG" id="npy:NPRO_10700"/>
<reference evidence="1" key="1">
    <citation type="journal article" name="DNA Res.">
        <title>The physiological potential of anammox bacteria as revealed by their core genome structure.</title>
        <authorList>
            <person name="Okubo T."/>
            <person name="Toyoda A."/>
            <person name="Fukuhara K."/>
            <person name="Uchiyama I."/>
            <person name="Harigaya Y."/>
            <person name="Kuroiwa M."/>
            <person name="Suzuki T."/>
            <person name="Murakami Y."/>
            <person name="Suwa Y."/>
            <person name="Takami H."/>
        </authorList>
    </citation>
    <scope>NUCLEOTIDE SEQUENCE</scope>
    <source>
        <strain evidence="1">317325-2</strain>
    </source>
</reference>
<sequence length="370" mass="39980">MDGLNAVVPYAEDDYHRLRPTLGLKAPNDKTSSSIDRTLDLDGFFGLNPALAPLLPLFREGRLSVVHAVGSNDLTRSHFEAMSAMERGVGTAKASASSGWLARYLDATAAEPLSPLRAVALSSTMPDSLRGATHAIQLESLDDFRLSSGDRKWVESFQKGLGELYEGGSDAVREAGRQTLEVLDSLSKIDLDSYPSERGVAYPDSELGRGLRQVAVMIKTGLGLEVACLDRGGWDTHFGQGRSEGLLTGLLDDLARSLAAFSADIRNFRERVTVVVQTEFGRRAYENVTLGTDHGRGSVMMLLGPTVAGGKVAGEWPGMRKDQLEEPGDLRVTTDYRQILSEALAWHSGSDSSREVFPSFSARASASFVL</sequence>
<protein>
    <recommendedName>
        <fullName evidence="3">DUF1501 domain-containing protein</fullName>
    </recommendedName>
</protein>
<dbReference type="InterPro" id="IPR010869">
    <property type="entry name" value="DUF1501"/>
</dbReference>
<gene>
    <name evidence="1" type="ORF">NPRO_10700</name>
</gene>
<dbReference type="PANTHER" id="PTHR43737">
    <property type="entry name" value="BLL7424 PROTEIN"/>
    <property type="match status" value="1"/>
</dbReference>
<organism evidence="1 2">
    <name type="scientific">Candidatus Nitrosymbiomonas proteolyticus</name>
    <dbReference type="NCBI Taxonomy" id="2608984"/>
    <lineage>
        <taxon>Bacteria</taxon>
        <taxon>Bacillati</taxon>
        <taxon>Armatimonadota</taxon>
        <taxon>Armatimonadota incertae sedis</taxon>
        <taxon>Candidatus Nitrosymbiomonas</taxon>
    </lineage>
</organism>
<evidence type="ECO:0008006" key="3">
    <source>
        <dbReference type="Google" id="ProtNLM"/>
    </source>
</evidence>